<sequence>MCDAAPSFNEAIEDSLAVPPDQHSVVSNSSNRSPRRWDDPPEEGPGAPPPENITTMVFIKGMSVRPYLVSEILQLIFPPSGTHIAATFPEPTNTFNYRPDGARTLSAWDAATGQRLAPPSYTGANPSRFGVALTRGFAFKPSGTDMIVACPYLYGAQPHQPIPRLEIYDLGRRKRLLKQELPIRAPLAWSPDGTALAAVSLRDPRRVVMLNLDPADAKHGSIPLTKPGQVLMGHLDEIVLLAFLPASGKGGALVSAGKDGQVRITSVESGRTLRRIEVAARLPPSILQVSPGGDLVVTVWGRDVVVWYLDTGRVHTYNLNAVRQAEGWPLAVSPDCRYLACRTEDGVDVSDVATGKFRGEFPRSGPPATAAAFDRDGRRLVIGDYTGGLQLLEVITA</sequence>
<evidence type="ECO:0000313" key="4">
    <source>
        <dbReference type="Proteomes" id="UP001302812"/>
    </source>
</evidence>
<dbReference type="InterPro" id="IPR011047">
    <property type="entry name" value="Quinoprotein_ADH-like_sf"/>
</dbReference>
<dbReference type="PANTHER" id="PTHR19879:SF9">
    <property type="entry name" value="TRANSCRIPTION INITIATION FACTOR TFIID SUBUNIT 5"/>
    <property type="match status" value="1"/>
</dbReference>
<keyword evidence="1" id="KW-0853">WD repeat</keyword>
<dbReference type="Proteomes" id="UP001302812">
    <property type="component" value="Unassembled WGS sequence"/>
</dbReference>
<dbReference type="InterPro" id="IPR001680">
    <property type="entry name" value="WD40_rpt"/>
</dbReference>
<evidence type="ECO:0000313" key="3">
    <source>
        <dbReference type="EMBL" id="KAK4108751.1"/>
    </source>
</evidence>
<dbReference type="PANTHER" id="PTHR19879">
    <property type="entry name" value="TRANSCRIPTION INITIATION FACTOR TFIID"/>
    <property type="match status" value="1"/>
</dbReference>
<organism evidence="3 4">
    <name type="scientific">Canariomyces notabilis</name>
    <dbReference type="NCBI Taxonomy" id="2074819"/>
    <lineage>
        <taxon>Eukaryota</taxon>
        <taxon>Fungi</taxon>
        <taxon>Dikarya</taxon>
        <taxon>Ascomycota</taxon>
        <taxon>Pezizomycotina</taxon>
        <taxon>Sordariomycetes</taxon>
        <taxon>Sordariomycetidae</taxon>
        <taxon>Sordariales</taxon>
        <taxon>Chaetomiaceae</taxon>
        <taxon>Canariomyces</taxon>
    </lineage>
</organism>
<comment type="caution">
    <text evidence="3">The sequence shown here is derived from an EMBL/GenBank/DDBJ whole genome shotgun (WGS) entry which is preliminary data.</text>
</comment>
<dbReference type="AlphaFoldDB" id="A0AAN6QKE1"/>
<gene>
    <name evidence="3" type="ORF">N656DRAFT_717311</name>
</gene>
<dbReference type="Gene3D" id="2.130.10.10">
    <property type="entry name" value="YVTN repeat-like/Quinoprotein amine dehydrogenase"/>
    <property type="match status" value="2"/>
</dbReference>
<dbReference type="InterPro" id="IPR015943">
    <property type="entry name" value="WD40/YVTN_repeat-like_dom_sf"/>
</dbReference>
<dbReference type="SUPFAM" id="SSF50998">
    <property type="entry name" value="Quinoprotein alcohol dehydrogenase-like"/>
    <property type="match status" value="1"/>
</dbReference>
<keyword evidence="4" id="KW-1185">Reference proteome</keyword>
<protein>
    <submittedName>
        <fullName evidence="3">YVTN repeat-like/Quino protein amine dehydrogenase</fullName>
    </submittedName>
</protein>
<accession>A0AAN6QKE1</accession>
<reference evidence="3" key="2">
    <citation type="submission" date="2023-05" db="EMBL/GenBank/DDBJ databases">
        <authorList>
            <consortium name="Lawrence Berkeley National Laboratory"/>
            <person name="Steindorff A."/>
            <person name="Hensen N."/>
            <person name="Bonometti L."/>
            <person name="Westerberg I."/>
            <person name="Brannstrom I.O."/>
            <person name="Guillou S."/>
            <person name="Cros-Aarteil S."/>
            <person name="Calhoun S."/>
            <person name="Haridas S."/>
            <person name="Kuo A."/>
            <person name="Mondo S."/>
            <person name="Pangilinan J."/>
            <person name="Riley R."/>
            <person name="Labutti K."/>
            <person name="Andreopoulos B."/>
            <person name="Lipzen A."/>
            <person name="Chen C."/>
            <person name="Yanf M."/>
            <person name="Daum C."/>
            <person name="Ng V."/>
            <person name="Clum A."/>
            <person name="Ohm R."/>
            <person name="Martin F."/>
            <person name="Silar P."/>
            <person name="Natvig D."/>
            <person name="Lalanne C."/>
            <person name="Gautier V."/>
            <person name="Ament-Velasquez S.L."/>
            <person name="Kruys A."/>
            <person name="Hutchinson M.I."/>
            <person name="Powell A.J."/>
            <person name="Barry K."/>
            <person name="Miller A.N."/>
            <person name="Grigoriev I.V."/>
            <person name="Debuchy R."/>
            <person name="Gladieux P."/>
            <person name="Thoren M.H."/>
            <person name="Johannesson H."/>
        </authorList>
    </citation>
    <scope>NUCLEOTIDE SEQUENCE</scope>
    <source>
        <strain evidence="3">CBS 508.74</strain>
    </source>
</reference>
<proteinExistence type="predicted"/>
<dbReference type="RefSeq" id="XP_064666321.1">
    <property type="nucleotide sequence ID" value="XM_064812195.1"/>
</dbReference>
<dbReference type="PROSITE" id="PS50082">
    <property type="entry name" value="WD_REPEATS_2"/>
    <property type="match status" value="1"/>
</dbReference>
<reference evidence="3" key="1">
    <citation type="journal article" date="2023" name="Mol. Phylogenet. Evol.">
        <title>Genome-scale phylogeny and comparative genomics of the fungal order Sordariales.</title>
        <authorList>
            <person name="Hensen N."/>
            <person name="Bonometti L."/>
            <person name="Westerberg I."/>
            <person name="Brannstrom I.O."/>
            <person name="Guillou S."/>
            <person name="Cros-Aarteil S."/>
            <person name="Calhoun S."/>
            <person name="Haridas S."/>
            <person name="Kuo A."/>
            <person name="Mondo S."/>
            <person name="Pangilinan J."/>
            <person name="Riley R."/>
            <person name="LaButti K."/>
            <person name="Andreopoulos B."/>
            <person name="Lipzen A."/>
            <person name="Chen C."/>
            <person name="Yan M."/>
            <person name="Daum C."/>
            <person name="Ng V."/>
            <person name="Clum A."/>
            <person name="Steindorff A."/>
            <person name="Ohm R.A."/>
            <person name="Martin F."/>
            <person name="Silar P."/>
            <person name="Natvig D.O."/>
            <person name="Lalanne C."/>
            <person name="Gautier V."/>
            <person name="Ament-Velasquez S.L."/>
            <person name="Kruys A."/>
            <person name="Hutchinson M.I."/>
            <person name="Powell A.J."/>
            <person name="Barry K."/>
            <person name="Miller A.N."/>
            <person name="Grigoriev I.V."/>
            <person name="Debuchy R."/>
            <person name="Gladieux P."/>
            <person name="Hiltunen Thoren M."/>
            <person name="Johannesson H."/>
        </authorList>
    </citation>
    <scope>NUCLEOTIDE SEQUENCE</scope>
    <source>
        <strain evidence="3">CBS 508.74</strain>
    </source>
</reference>
<feature type="repeat" description="WD" evidence="1">
    <location>
        <begin position="231"/>
        <end position="275"/>
    </location>
</feature>
<evidence type="ECO:0000256" key="2">
    <source>
        <dbReference type="SAM" id="MobiDB-lite"/>
    </source>
</evidence>
<dbReference type="GeneID" id="89936320"/>
<dbReference type="EMBL" id="MU853360">
    <property type="protein sequence ID" value="KAK4108751.1"/>
    <property type="molecule type" value="Genomic_DNA"/>
</dbReference>
<name>A0AAN6QKE1_9PEZI</name>
<feature type="region of interest" description="Disordered" evidence="2">
    <location>
        <begin position="1"/>
        <end position="52"/>
    </location>
</feature>
<evidence type="ECO:0000256" key="1">
    <source>
        <dbReference type="PROSITE-ProRule" id="PRU00221"/>
    </source>
</evidence>